<dbReference type="Proteomes" id="UP000016662">
    <property type="component" value="Unassembled WGS sequence"/>
</dbReference>
<comment type="caution">
    <text evidence="2">The sequence shown here is derived from an EMBL/GenBank/DDBJ whole genome shotgun (WGS) entry which is preliminary data.</text>
</comment>
<dbReference type="PATRIC" id="fig|411473.3.peg.2369"/>
<dbReference type="eggNOG" id="COG4722">
    <property type="taxonomic scope" value="Bacteria"/>
</dbReference>
<gene>
    <name evidence="2" type="ORF">RUMCAL_02824</name>
</gene>
<reference evidence="2 3" key="1">
    <citation type="submission" date="2013-07" db="EMBL/GenBank/DDBJ databases">
        <authorList>
            <person name="Weinstock G."/>
            <person name="Sodergren E."/>
            <person name="Wylie T."/>
            <person name="Fulton L."/>
            <person name="Fulton R."/>
            <person name="Fronick C."/>
            <person name="O'Laughlin M."/>
            <person name="Godfrey J."/>
            <person name="Miner T."/>
            <person name="Herter B."/>
            <person name="Appelbaum E."/>
            <person name="Cordes M."/>
            <person name="Lek S."/>
            <person name="Wollam A."/>
            <person name="Pepin K.H."/>
            <person name="Palsikar V.B."/>
            <person name="Mitreva M."/>
            <person name="Wilson R.K."/>
        </authorList>
    </citation>
    <scope>NUCLEOTIDE SEQUENCE [LARGE SCALE GENOMIC DNA]</scope>
    <source>
        <strain evidence="2 3">ATCC 27760</strain>
    </source>
</reference>
<organism evidence="2 3">
    <name type="scientific">Ruminococcus callidus ATCC 27760</name>
    <dbReference type="NCBI Taxonomy" id="411473"/>
    <lineage>
        <taxon>Bacteria</taxon>
        <taxon>Bacillati</taxon>
        <taxon>Bacillota</taxon>
        <taxon>Clostridia</taxon>
        <taxon>Eubacteriales</taxon>
        <taxon>Oscillospiraceae</taxon>
        <taxon>Ruminococcus</taxon>
    </lineage>
</organism>
<dbReference type="HOGENOM" id="CLU_083267_0_0_9"/>
<sequence length="297" mass="32995">MKGAETLVFSLILENAAGEQIDLTTTANRYMVSEIDGLYPPAGTVSTSTYAGMNGSYLNNAFIEKRNIVITFQMRGVNIEKRRHALYRVVKPSRYLKLYYKTAGIDVCTEGYVETCPVEHFSDKVSGQISMICPDPYFYSTFAIHAYYSQIAGAFVFPFPQSDEPFPLGIYSTTDNIPIQNDGDETGFTIRIEAWANETVPEIAAVTPTIYNADTGEYLQIKGEILKGDVITITTKTGSKTVTLTRNGVDFNIINRLVAGSTWLTLREGQNTFHVTAVRNVKNIRVTLMHTNAYLGV</sequence>
<dbReference type="STRING" id="411473.RUMCAL_02824"/>
<evidence type="ECO:0000313" key="2">
    <source>
        <dbReference type="EMBL" id="ERJ90529.1"/>
    </source>
</evidence>
<keyword evidence="3" id="KW-1185">Reference proteome</keyword>
<dbReference type="InterPro" id="IPR054738">
    <property type="entry name" value="Siphovirus-type_tail_C"/>
</dbReference>
<feature type="domain" description="Siphovirus-type tail component C-terminal" evidence="1">
    <location>
        <begin position="197"/>
        <end position="294"/>
    </location>
</feature>
<dbReference type="Gene3D" id="2.60.120.860">
    <property type="match status" value="1"/>
</dbReference>
<name>U2LM27_9FIRM</name>
<dbReference type="Pfam" id="PF22768">
    <property type="entry name" value="SPP1_Dit"/>
    <property type="match status" value="1"/>
</dbReference>
<dbReference type="AlphaFoldDB" id="U2LM27"/>
<evidence type="ECO:0000313" key="3">
    <source>
        <dbReference type="Proteomes" id="UP000016662"/>
    </source>
</evidence>
<evidence type="ECO:0000259" key="1">
    <source>
        <dbReference type="Pfam" id="PF22768"/>
    </source>
</evidence>
<dbReference type="Gene3D" id="2.40.30.200">
    <property type="match status" value="1"/>
</dbReference>
<proteinExistence type="predicted"/>
<protein>
    <submittedName>
        <fullName evidence="2">Phage tail component protein</fullName>
    </submittedName>
</protein>
<dbReference type="EMBL" id="AWVF01000357">
    <property type="protein sequence ID" value="ERJ90529.1"/>
    <property type="molecule type" value="Genomic_DNA"/>
</dbReference>
<accession>U2LM27</accession>